<dbReference type="InterPro" id="IPR013815">
    <property type="entry name" value="ATP_grasp_subdomain_1"/>
</dbReference>
<dbReference type="InterPro" id="IPR011095">
    <property type="entry name" value="Dala_Dala_lig_C"/>
</dbReference>
<evidence type="ECO:0000256" key="3">
    <source>
        <dbReference type="ARBA" id="ARBA00022490"/>
    </source>
</evidence>
<keyword evidence="3" id="KW-0963">Cytoplasm</keyword>
<dbReference type="Pfam" id="PF01820">
    <property type="entry name" value="Dala_Dala_lig_N"/>
    <property type="match status" value="1"/>
</dbReference>
<keyword evidence="5 10" id="KW-0547">Nucleotide-binding</keyword>
<dbReference type="GO" id="GO:0009252">
    <property type="term" value="P:peptidoglycan biosynthetic process"/>
    <property type="evidence" value="ECO:0007669"/>
    <property type="project" value="UniProtKB-KW"/>
</dbReference>
<dbReference type="PANTHER" id="PTHR23132">
    <property type="entry name" value="D-ALANINE--D-ALANINE LIGASE"/>
    <property type="match status" value="1"/>
</dbReference>
<dbReference type="EMBL" id="PJAF01000002">
    <property type="protein sequence ID" value="PKF69559.1"/>
    <property type="molecule type" value="Genomic_DNA"/>
</dbReference>
<reference evidence="12 13" key="1">
    <citation type="submission" date="2017-12" db="EMBL/GenBank/DDBJ databases">
        <title>Corynebacterium mastitidis 16-1433 Genome.</title>
        <authorList>
            <person name="Gulvik C.A."/>
        </authorList>
    </citation>
    <scope>NUCLEOTIDE SEQUENCE [LARGE SCALE GENOMIC DNA]</scope>
    <source>
        <strain evidence="12 13">16-1433</strain>
    </source>
</reference>
<dbReference type="Gene3D" id="3.30.1490.20">
    <property type="entry name" value="ATP-grasp fold, A domain"/>
    <property type="match status" value="1"/>
</dbReference>
<comment type="subcellular location">
    <subcellularLocation>
        <location evidence="1">Cytoplasm</location>
    </subcellularLocation>
</comment>
<dbReference type="SUPFAM" id="SSF56059">
    <property type="entry name" value="Glutathione synthetase ATP-binding domain-like"/>
    <property type="match status" value="1"/>
</dbReference>
<dbReference type="Gene3D" id="3.30.470.20">
    <property type="entry name" value="ATP-grasp fold, B domain"/>
    <property type="match status" value="1"/>
</dbReference>
<evidence type="ECO:0000256" key="6">
    <source>
        <dbReference type="ARBA" id="ARBA00022840"/>
    </source>
</evidence>
<proteinExistence type="inferred from homology"/>
<evidence type="ECO:0000313" key="12">
    <source>
        <dbReference type="EMBL" id="PKF69559.1"/>
    </source>
</evidence>
<keyword evidence="8" id="KW-0573">Peptidoglycan synthesis</keyword>
<keyword evidence="9" id="KW-0961">Cell wall biogenesis/degradation</keyword>
<comment type="similarity">
    <text evidence="2">Belongs to the D-alanine--D-alanine ligase family.</text>
</comment>
<gene>
    <name evidence="12" type="ORF">CXB45_01515</name>
</gene>
<dbReference type="PANTHER" id="PTHR23132:SF23">
    <property type="entry name" value="D-ALANINE--D-ALANINE LIGASE B"/>
    <property type="match status" value="1"/>
</dbReference>
<dbReference type="GO" id="GO:0046872">
    <property type="term" value="F:metal ion binding"/>
    <property type="evidence" value="ECO:0007669"/>
    <property type="project" value="InterPro"/>
</dbReference>
<dbReference type="InterPro" id="IPR011127">
    <property type="entry name" value="Dala_Dala_lig_N"/>
</dbReference>
<dbReference type="AlphaFoldDB" id="A0A2N0XA44"/>
<evidence type="ECO:0000256" key="9">
    <source>
        <dbReference type="ARBA" id="ARBA00023316"/>
    </source>
</evidence>
<evidence type="ECO:0000256" key="10">
    <source>
        <dbReference type="PROSITE-ProRule" id="PRU00409"/>
    </source>
</evidence>
<dbReference type="GO" id="GO:0005524">
    <property type="term" value="F:ATP binding"/>
    <property type="evidence" value="ECO:0007669"/>
    <property type="project" value="UniProtKB-UniRule"/>
</dbReference>
<evidence type="ECO:0000256" key="2">
    <source>
        <dbReference type="ARBA" id="ARBA00010871"/>
    </source>
</evidence>
<dbReference type="InterPro" id="IPR000291">
    <property type="entry name" value="D-Ala_lig_Van_CS"/>
</dbReference>
<keyword evidence="4" id="KW-0436">Ligase</keyword>
<feature type="domain" description="ATP-grasp" evidence="11">
    <location>
        <begin position="112"/>
        <end position="309"/>
    </location>
</feature>
<comment type="caution">
    <text evidence="12">The sequence shown here is derived from an EMBL/GenBank/DDBJ whole genome shotgun (WGS) entry which is preliminary data.</text>
</comment>
<evidence type="ECO:0000256" key="8">
    <source>
        <dbReference type="ARBA" id="ARBA00022984"/>
    </source>
</evidence>
<organism evidence="12 13">
    <name type="scientific">Corynebacterium mastitidis</name>
    <dbReference type="NCBI Taxonomy" id="161890"/>
    <lineage>
        <taxon>Bacteria</taxon>
        <taxon>Bacillati</taxon>
        <taxon>Actinomycetota</taxon>
        <taxon>Actinomycetes</taxon>
        <taxon>Mycobacteriales</taxon>
        <taxon>Corynebacteriaceae</taxon>
        <taxon>Corynebacterium</taxon>
    </lineage>
</organism>
<keyword evidence="6 10" id="KW-0067">ATP-binding</keyword>
<evidence type="ECO:0000256" key="1">
    <source>
        <dbReference type="ARBA" id="ARBA00004496"/>
    </source>
</evidence>
<evidence type="ECO:0000256" key="5">
    <source>
        <dbReference type="ARBA" id="ARBA00022741"/>
    </source>
</evidence>
<evidence type="ECO:0000313" key="13">
    <source>
        <dbReference type="Proteomes" id="UP000233249"/>
    </source>
</evidence>
<dbReference type="GO" id="GO:0005737">
    <property type="term" value="C:cytoplasm"/>
    <property type="evidence" value="ECO:0007669"/>
    <property type="project" value="UniProtKB-SubCell"/>
</dbReference>
<dbReference type="InterPro" id="IPR016185">
    <property type="entry name" value="PreATP-grasp_dom_sf"/>
</dbReference>
<dbReference type="Pfam" id="PF07478">
    <property type="entry name" value="Dala_Dala_lig_C"/>
    <property type="match status" value="1"/>
</dbReference>
<accession>A0A2N0XA44</accession>
<evidence type="ECO:0000256" key="4">
    <source>
        <dbReference type="ARBA" id="ARBA00022598"/>
    </source>
</evidence>
<dbReference type="GO" id="GO:0008360">
    <property type="term" value="P:regulation of cell shape"/>
    <property type="evidence" value="ECO:0007669"/>
    <property type="project" value="UniProtKB-KW"/>
</dbReference>
<evidence type="ECO:0000259" key="11">
    <source>
        <dbReference type="PROSITE" id="PS50975"/>
    </source>
</evidence>
<protein>
    <recommendedName>
        <fullName evidence="11">ATP-grasp domain-containing protein</fullName>
    </recommendedName>
</protein>
<dbReference type="OrthoDB" id="9813261at2"/>
<dbReference type="Gene3D" id="3.40.50.20">
    <property type="match status" value="1"/>
</dbReference>
<sequence length="313" mass="34160">MRHQLPPLNIAIIHGTVSQEDMLYHESADPATSSTHAIAKSLEKLGAKTTLLNIANPDFANIITQHDLIFPNMHGRFGEDGTLQGYLEYLNVPYVNSGVLASAVGMDKRVSKRIAESVGIPTIPTLREFPAQNLTVTDKQSIIKAIDGGSSVGISILPPRQEPTEALKSILEQGFSNVIQEPFIEGPTATVPVITIENKPTALTPIIVKTENKYYDADTKLHGGNKTTIHNLAVNNPSCASKIQEQAINLYRTLNCSGAIRLDYIINDKHGALFMEFNTSPGLQPESNIIKSAQIDGYNYDDIIYLLVQSALQ</sequence>
<evidence type="ECO:0000256" key="7">
    <source>
        <dbReference type="ARBA" id="ARBA00022960"/>
    </source>
</evidence>
<name>A0A2N0XA44_9CORY</name>
<dbReference type="SUPFAM" id="SSF52440">
    <property type="entry name" value="PreATP-grasp domain"/>
    <property type="match status" value="1"/>
</dbReference>
<dbReference type="GO" id="GO:0071555">
    <property type="term" value="P:cell wall organization"/>
    <property type="evidence" value="ECO:0007669"/>
    <property type="project" value="UniProtKB-KW"/>
</dbReference>
<dbReference type="Proteomes" id="UP000233249">
    <property type="component" value="Unassembled WGS sequence"/>
</dbReference>
<dbReference type="GO" id="GO:0008716">
    <property type="term" value="F:D-alanine-D-alanine ligase activity"/>
    <property type="evidence" value="ECO:0007669"/>
    <property type="project" value="InterPro"/>
</dbReference>
<dbReference type="PROSITE" id="PS50975">
    <property type="entry name" value="ATP_GRASP"/>
    <property type="match status" value="1"/>
</dbReference>
<dbReference type="RefSeq" id="WP_101172870.1">
    <property type="nucleotide sequence ID" value="NZ_JAKRKB010000011.1"/>
</dbReference>
<keyword evidence="7" id="KW-0133">Cell shape</keyword>
<dbReference type="PROSITE" id="PS00843">
    <property type="entry name" value="DALA_DALA_LIGASE_1"/>
    <property type="match status" value="1"/>
</dbReference>
<dbReference type="InterPro" id="IPR011761">
    <property type="entry name" value="ATP-grasp"/>
</dbReference>